<dbReference type="AlphaFoldDB" id="A0A069DNC6"/>
<evidence type="ECO:0000256" key="7">
    <source>
        <dbReference type="ARBA" id="ARBA00023128"/>
    </source>
</evidence>
<keyword evidence="2 9" id="KW-0813">Transport</keyword>
<keyword evidence="3" id="KW-0138">CF(0)</keyword>
<sequence length="108" mass="12219">MSLRVTRLVKNIGPVLNVQTRRNIGICAPTLQKVSDPIQQLFLDKLREYKQKSSGGKMVDPSPSTDRELKQELLKLATQYGGKEGVDMTKFPDFKFLDAKLDPINLEE</sequence>
<dbReference type="SUPFAM" id="SSF111357">
    <property type="entry name" value="Mitochondrial ATP synthase coupling factor 6"/>
    <property type="match status" value="1"/>
</dbReference>
<dbReference type="InterPro" id="IPR036204">
    <property type="entry name" value="ATP_synth_f6_sf_mt"/>
</dbReference>
<organism evidence="10">
    <name type="scientific">Panstrongylus megistus</name>
    <dbReference type="NCBI Taxonomy" id="65343"/>
    <lineage>
        <taxon>Eukaryota</taxon>
        <taxon>Metazoa</taxon>
        <taxon>Ecdysozoa</taxon>
        <taxon>Arthropoda</taxon>
        <taxon>Hexapoda</taxon>
        <taxon>Insecta</taxon>
        <taxon>Pterygota</taxon>
        <taxon>Neoptera</taxon>
        <taxon>Paraneoptera</taxon>
        <taxon>Hemiptera</taxon>
        <taxon>Heteroptera</taxon>
        <taxon>Panheteroptera</taxon>
        <taxon>Cimicomorpha</taxon>
        <taxon>Reduviidae</taxon>
        <taxon>Triatominae</taxon>
        <taxon>Panstrongylus</taxon>
    </lineage>
</organism>
<dbReference type="GO" id="GO:0015078">
    <property type="term" value="F:proton transmembrane transporter activity"/>
    <property type="evidence" value="ECO:0007669"/>
    <property type="project" value="InterPro"/>
</dbReference>
<dbReference type="GO" id="GO:0005743">
    <property type="term" value="C:mitochondrial inner membrane"/>
    <property type="evidence" value="ECO:0007669"/>
    <property type="project" value="UniProtKB-SubCell"/>
</dbReference>
<dbReference type="PIRSF" id="PIRSF002455">
    <property type="entry name" value="ATP_synthase_coupling_factor_6"/>
    <property type="match status" value="1"/>
</dbReference>
<accession>A0A069DNC6</accession>
<protein>
    <recommendedName>
        <fullName evidence="9">ATP synthase-coupling factor 6, mitochondrial</fullName>
        <shortName evidence="9">ATPase subunit F6</shortName>
    </recommendedName>
</protein>
<evidence type="ECO:0000256" key="6">
    <source>
        <dbReference type="ARBA" id="ARBA00023065"/>
    </source>
</evidence>
<evidence type="ECO:0000256" key="3">
    <source>
        <dbReference type="ARBA" id="ARBA00022547"/>
    </source>
</evidence>
<dbReference type="Gene3D" id="1.10.246.110">
    <property type="entry name" value="Mitochondrial ATP synthase-coupling factor 6"/>
    <property type="match status" value="1"/>
</dbReference>
<keyword evidence="6 9" id="KW-0406">Ion transport</keyword>
<evidence type="ECO:0000313" key="10">
    <source>
        <dbReference type="EMBL" id="JAC85320.1"/>
    </source>
</evidence>
<dbReference type="GO" id="GO:0045259">
    <property type="term" value="C:proton-transporting ATP synthase complex"/>
    <property type="evidence" value="ECO:0007669"/>
    <property type="project" value="UniProtKB-KW"/>
</dbReference>
<dbReference type="PANTHER" id="PTHR12441:SF10">
    <property type="entry name" value="ATP SYNTHASE-COUPLING FACTOR 6, MITOCHONDRIAL"/>
    <property type="match status" value="1"/>
</dbReference>
<evidence type="ECO:0000256" key="2">
    <source>
        <dbReference type="ARBA" id="ARBA00022448"/>
    </source>
</evidence>
<evidence type="ECO:0000256" key="9">
    <source>
        <dbReference type="PIRNR" id="PIRNR002455"/>
    </source>
</evidence>
<keyword evidence="7 9" id="KW-0496">Mitochondrion</keyword>
<dbReference type="InterPro" id="IPR008387">
    <property type="entry name" value="ATP_synth_f6_mt"/>
</dbReference>
<reference evidence="10" key="1">
    <citation type="journal article" date="2015" name="J. Med. Entomol.">
        <title>A Deep Insight Into the Sialotranscriptome of the Chagas Disease Vector, Panstrongylus megistus (Hemiptera: Heteroptera).</title>
        <authorList>
            <person name="Ribeiro J.M."/>
            <person name="Schwarz A."/>
            <person name="Francischetti I.M."/>
        </authorList>
    </citation>
    <scope>NUCLEOTIDE SEQUENCE</scope>
    <source>
        <tissue evidence="10">Salivary glands</tissue>
    </source>
</reference>
<dbReference type="FunFam" id="1.10.246.110:FF:000001">
    <property type="entry name" value="ATP synthase-coupling factor 6, mitochondrial"/>
    <property type="match status" value="1"/>
</dbReference>
<dbReference type="EMBL" id="GBGD01003569">
    <property type="protein sequence ID" value="JAC85320.1"/>
    <property type="molecule type" value="mRNA"/>
</dbReference>
<evidence type="ECO:0000256" key="5">
    <source>
        <dbReference type="ARBA" id="ARBA00022792"/>
    </source>
</evidence>
<comment type="subcellular location">
    <subcellularLocation>
        <location evidence="9">Mitochondrion</location>
    </subcellularLocation>
    <subcellularLocation>
        <location evidence="9">Mitochondrion inner membrane</location>
    </subcellularLocation>
</comment>
<comment type="similarity">
    <text evidence="1 9">Belongs to the eukaryotic ATPase subunit F6 family.</text>
</comment>
<comment type="function">
    <text evidence="9">Mitochondrial membrane ATP synthase (F(1)F(0) ATP synthase or Complex V) produces ATP from ADP in the presence of a proton gradient across the membrane which is generated by electron transport complexes of the respiratory chain.</text>
</comment>
<evidence type="ECO:0000256" key="4">
    <source>
        <dbReference type="ARBA" id="ARBA00022781"/>
    </source>
</evidence>
<name>A0A069DNC6_9HEMI</name>
<keyword evidence="8 9" id="KW-0472">Membrane</keyword>
<dbReference type="GO" id="GO:0015986">
    <property type="term" value="P:proton motive force-driven ATP synthesis"/>
    <property type="evidence" value="ECO:0007669"/>
    <property type="project" value="InterPro"/>
</dbReference>
<proteinExistence type="evidence at transcript level"/>
<keyword evidence="5 9" id="KW-0999">Mitochondrion inner membrane</keyword>
<evidence type="ECO:0000256" key="1">
    <source>
        <dbReference type="ARBA" id="ARBA00007346"/>
    </source>
</evidence>
<evidence type="ECO:0000256" key="8">
    <source>
        <dbReference type="ARBA" id="ARBA00023136"/>
    </source>
</evidence>
<dbReference type="PANTHER" id="PTHR12441">
    <property type="entry name" value="ATP SYNTHASE COUPLING FACTOR 6, MITOCHONDRIAL"/>
    <property type="match status" value="1"/>
</dbReference>
<keyword evidence="4 9" id="KW-0375">Hydrogen ion transport</keyword>
<dbReference type="Pfam" id="PF05511">
    <property type="entry name" value="ATP-synt_F6"/>
    <property type="match status" value="1"/>
</dbReference>